<dbReference type="EMBL" id="JALHLG010000062">
    <property type="protein sequence ID" value="MCJ2189092.1"/>
    <property type="molecule type" value="Genomic_DNA"/>
</dbReference>
<name>A0ABT0BVM4_9SPHN</name>
<comment type="caution">
    <text evidence="1">The sequence shown here is derived from an EMBL/GenBank/DDBJ whole genome shotgun (WGS) entry which is preliminary data.</text>
</comment>
<reference evidence="1 2" key="1">
    <citation type="submission" date="2022-04" db="EMBL/GenBank/DDBJ databases">
        <title>Identification of a novel bacterium isolated from mangrove sediments.</title>
        <authorList>
            <person name="Pan X."/>
        </authorList>
    </citation>
    <scope>NUCLEOTIDE SEQUENCE [LARGE SCALE GENOMIC DNA]</scope>
    <source>
        <strain evidence="1 2">B2638</strain>
    </source>
</reference>
<protein>
    <submittedName>
        <fullName evidence="1">Uncharacterized protein</fullName>
    </submittedName>
</protein>
<dbReference type="RefSeq" id="WP_243924283.1">
    <property type="nucleotide sequence ID" value="NZ_JALHLG010000062.1"/>
</dbReference>
<accession>A0ABT0BVM4</accession>
<evidence type="ECO:0000313" key="1">
    <source>
        <dbReference type="EMBL" id="MCJ2189092.1"/>
    </source>
</evidence>
<evidence type="ECO:0000313" key="2">
    <source>
        <dbReference type="Proteomes" id="UP001202281"/>
    </source>
</evidence>
<sequence length="192" mass="19988">MNEASKRKTSNAGIRGRARVRRNARFAAGHGLLPSRGERFARRAGKDAEAAAPPSFAELACWPQWPALSASEQDRVFALTALLASGKALTQVISGRDLRLYAAPFGEALFERALALDETAKGTLPLPPPEELAASGHALARKGLPPVLQAALPAPPAASCASASADGALTAYHTAQAEHLLLGGPPPASYRP</sequence>
<proteinExistence type="predicted"/>
<keyword evidence="2" id="KW-1185">Reference proteome</keyword>
<dbReference type="Proteomes" id="UP001202281">
    <property type="component" value="Unassembled WGS sequence"/>
</dbReference>
<gene>
    <name evidence="1" type="ORF">MTR66_20045</name>
</gene>
<organism evidence="1 2">
    <name type="scientific">Novosphingobium beihaiensis</name>
    <dbReference type="NCBI Taxonomy" id="2930389"/>
    <lineage>
        <taxon>Bacteria</taxon>
        <taxon>Pseudomonadati</taxon>
        <taxon>Pseudomonadota</taxon>
        <taxon>Alphaproteobacteria</taxon>
        <taxon>Sphingomonadales</taxon>
        <taxon>Sphingomonadaceae</taxon>
        <taxon>Novosphingobium</taxon>
    </lineage>
</organism>